<keyword evidence="4" id="KW-1185">Reference proteome</keyword>
<keyword evidence="1" id="KW-1133">Transmembrane helix</keyword>
<sequence length="580" mass="64780">MAAAATSKPGVASLFLGAQGKNLEMVEGRSYEGRAQVESIVLSIISMLSSPNDESPANIEAAELLLAFEVHVVSELIENVNSELYQSTPMGESLQISYSSKNLEVPSVTTKRSQSKRCLVASAPKALSQKAFKLITSLDLGKLGNGTTSHIALFLLKVTALEMVRRFSRAHCPFAWRGLQGLQFLCYPPFKWIQRWAPFKGLVKCMQTLSRPLLALSIATAFSDQSECCKETSDALNDSRPYSEPHSEPPTIQSTLDTGICDEAPQNLASEHWLLQLYEELEKQGITLPERINEDELRRFYIAADGDFSCFLSSIKKTIRWRETYSIFSVQELEMWSHFIFWHGCDVKLRPCLFIRLGLACSSLASHDRPRFAQAVEGHFVAPAVSQMEYGVLHLVDVENPQISVVMDCEGLSPFGFPMQITRSCSALLQDHYPNRLGCLVVTRLPPVVRVIAQTFIQVLKPVTRHKLRIEGEMYQKVLSEYIQILPSFLGGKCTCTKCSTLAINDIQHRRKGTKKMEPSADFTDDDDLISSNPTYLAVHMNENCDHILRSAIVGVLMVWLFIALIAGMYDPDSLPLFSP</sequence>
<feature type="domain" description="CRAL-TRIO" evidence="2">
    <location>
        <begin position="329"/>
        <end position="498"/>
    </location>
</feature>
<dbReference type="PROSITE" id="PS50191">
    <property type="entry name" value="CRAL_TRIO"/>
    <property type="match status" value="1"/>
</dbReference>
<evidence type="ECO:0000256" key="1">
    <source>
        <dbReference type="SAM" id="Phobius"/>
    </source>
</evidence>
<dbReference type="InterPro" id="IPR036865">
    <property type="entry name" value="CRAL-TRIO_dom_sf"/>
</dbReference>
<dbReference type="OMA" id="MDYPERW"/>
<feature type="transmembrane region" description="Helical" evidence="1">
    <location>
        <begin position="548"/>
        <end position="570"/>
    </location>
</feature>
<dbReference type="Pfam" id="PF00650">
    <property type="entry name" value="CRAL_TRIO"/>
    <property type="match status" value="1"/>
</dbReference>
<dbReference type="SMART" id="SM00516">
    <property type="entry name" value="SEC14"/>
    <property type="match status" value="1"/>
</dbReference>
<accession>A0A835DBV0</accession>
<organism evidence="3 4">
    <name type="scientific">Tetracentron sinense</name>
    <name type="common">Spur-leaf</name>
    <dbReference type="NCBI Taxonomy" id="13715"/>
    <lineage>
        <taxon>Eukaryota</taxon>
        <taxon>Viridiplantae</taxon>
        <taxon>Streptophyta</taxon>
        <taxon>Embryophyta</taxon>
        <taxon>Tracheophyta</taxon>
        <taxon>Spermatophyta</taxon>
        <taxon>Magnoliopsida</taxon>
        <taxon>Trochodendrales</taxon>
        <taxon>Trochodendraceae</taxon>
        <taxon>Tetracentron</taxon>
    </lineage>
</organism>
<dbReference type="PANTHER" id="PTHR47041">
    <property type="entry name" value="SEC14 CYTOSOLIC FACTOR FAMILY PROTEIN / PHOSPHOGLYCERIDE TRANSFER FAMILY PROTEIN"/>
    <property type="match status" value="1"/>
</dbReference>
<dbReference type="AlphaFoldDB" id="A0A835DBV0"/>
<dbReference type="EMBL" id="JABCRI010000013">
    <property type="protein sequence ID" value="KAF8395102.1"/>
    <property type="molecule type" value="Genomic_DNA"/>
</dbReference>
<gene>
    <name evidence="3" type="ORF">HHK36_019043</name>
</gene>
<reference evidence="3 4" key="1">
    <citation type="submission" date="2020-04" db="EMBL/GenBank/DDBJ databases">
        <title>Plant Genome Project.</title>
        <authorList>
            <person name="Zhang R.-G."/>
        </authorList>
    </citation>
    <scope>NUCLEOTIDE SEQUENCE [LARGE SCALE GENOMIC DNA]</scope>
    <source>
        <strain evidence="3">YNK0</strain>
        <tissue evidence="3">Leaf</tissue>
    </source>
</reference>
<dbReference type="PANTHER" id="PTHR47041:SF2">
    <property type="entry name" value="SEC14 CYTOSOLIC FACTOR FAMILY PROTEIN _ PHOSPHOGLYCERIDE TRANSFER FAMILY PROTEIN"/>
    <property type="match status" value="1"/>
</dbReference>
<proteinExistence type="predicted"/>
<dbReference type="CDD" id="cd00170">
    <property type="entry name" value="SEC14"/>
    <property type="match status" value="1"/>
</dbReference>
<dbReference type="OrthoDB" id="1434354at2759"/>
<protein>
    <recommendedName>
        <fullName evidence="2">CRAL-TRIO domain-containing protein</fullName>
    </recommendedName>
</protein>
<comment type="caution">
    <text evidence="3">The sequence shown here is derived from an EMBL/GenBank/DDBJ whole genome shotgun (WGS) entry which is preliminary data.</text>
</comment>
<name>A0A835DBV0_TETSI</name>
<evidence type="ECO:0000259" key="2">
    <source>
        <dbReference type="PROSITE" id="PS50191"/>
    </source>
</evidence>
<dbReference type="InterPro" id="IPR001251">
    <property type="entry name" value="CRAL-TRIO_dom"/>
</dbReference>
<dbReference type="Gene3D" id="3.40.525.10">
    <property type="entry name" value="CRAL-TRIO lipid binding domain"/>
    <property type="match status" value="1"/>
</dbReference>
<keyword evidence="1" id="KW-0472">Membrane</keyword>
<evidence type="ECO:0000313" key="4">
    <source>
        <dbReference type="Proteomes" id="UP000655225"/>
    </source>
</evidence>
<keyword evidence="1" id="KW-0812">Transmembrane</keyword>
<dbReference type="SUPFAM" id="SSF52087">
    <property type="entry name" value="CRAL/TRIO domain"/>
    <property type="match status" value="1"/>
</dbReference>
<evidence type="ECO:0000313" key="3">
    <source>
        <dbReference type="EMBL" id="KAF8395102.1"/>
    </source>
</evidence>
<dbReference type="Proteomes" id="UP000655225">
    <property type="component" value="Unassembled WGS sequence"/>
</dbReference>